<accession>A0A8J3GN98</accession>
<protein>
    <submittedName>
        <fullName evidence="1">Uncharacterized protein</fullName>
    </submittedName>
</protein>
<name>A0A8J3GN98_9MICO</name>
<evidence type="ECO:0000313" key="2">
    <source>
        <dbReference type="Proteomes" id="UP000617531"/>
    </source>
</evidence>
<dbReference type="EMBL" id="BNAI01000001">
    <property type="protein sequence ID" value="GHF06568.1"/>
    <property type="molecule type" value="Genomic_DNA"/>
</dbReference>
<proteinExistence type="predicted"/>
<organism evidence="1 2">
    <name type="scientific">Pseudolysinimonas yzui</name>
    <dbReference type="NCBI Taxonomy" id="2708254"/>
    <lineage>
        <taxon>Bacteria</taxon>
        <taxon>Bacillati</taxon>
        <taxon>Actinomycetota</taxon>
        <taxon>Actinomycetes</taxon>
        <taxon>Micrococcales</taxon>
        <taxon>Microbacteriaceae</taxon>
        <taxon>Pseudolysinimonas</taxon>
    </lineage>
</organism>
<keyword evidence="2" id="KW-1185">Reference proteome</keyword>
<comment type="caution">
    <text evidence="1">The sequence shown here is derived from an EMBL/GenBank/DDBJ whole genome shotgun (WGS) entry which is preliminary data.</text>
</comment>
<dbReference type="AlphaFoldDB" id="A0A8J3GN98"/>
<reference evidence="1" key="1">
    <citation type="journal article" date="2014" name="Int. J. Syst. Evol. Microbiol.">
        <title>Complete genome sequence of Corynebacterium casei LMG S-19264T (=DSM 44701T), isolated from a smear-ripened cheese.</title>
        <authorList>
            <consortium name="US DOE Joint Genome Institute (JGI-PGF)"/>
            <person name="Walter F."/>
            <person name="Albersmeier A."/>
            <person name="Kalinowski J."/>
            <person name="Ruckert C."/>
        </authorList>
    </citation>
    <scope>NUCLEOTIDE SEQUENCE</scope>
    <source>
        <strain evidence="1">CGMCC 1.16548</strain>
    </source>
</reference>
<evidence type="ECO:0000313" key="1">
    <source>
        <dbReference type="EMBL" id="GHF06568.1"/>
    </source>
</evidence>
<reference evidence="1" key="2">
    <citation type="submission" date="2020-09" db="EMBL/GenBank/DDBJ databases">
        <authorList>
            <person name="Sun Q."/>
            <person name="Zhou Y."/>
        </authorList>
    </citation>
    <scope>NUCLEOTIDE SEQUENCE</scope>
    <source>
        <strain evidence="1">CGMCC 1.16548</strain>
    </source>
</reference>
<gene>
    <name evidence="1" type="ORF">GCM10011600_03970</name>
</gene>
<dbReference type="Proteomes" id="UP000617531">
    <property type="component" value="Unassembled WGS sequence"/>
</dbReference>
<sequence>MGFMPSITSYYGISGPVPFVDVNVEADNLQFLDPHAIRLARGPQPFARDAIICADTFLHEVTNCVIKGTPSHVLRGENLLQHFEEPWETRLGMSETGFNGHGGADGIGTLIWETLNDNVSALVRIGVLKQLEDLPLFVEGVDRDITSDVTTRIVFGPLARFTESMLAKYPEFTAGGHTVGTFRRQVWDPVAREWDEADFNLPVADGKPLLLVPVGWARANLLMSAGRFYETAVLSYAQLETAARAKNGKLIKTPKDTLKKRDGLGRGRNTNYRVTFRAIENEEDLLAAFKQFVASKYESPDSGQAA</sequence>